<comment type="pathway">
    <text evidence="6">Amine and polyamine biosynthesis; spermidine biosynthesis; spermidine from putrescine: step 1/1.</text>
</comment>
<comment type="catalytic activity">
    <reaction evidence="6">
        <text>S-adenosyl 3-(methylsulfanyl)propylamine + putrescine = S-methyl-5'-thioadenosine + spermidine + H(+)</text>
        <dbReference type="Rhea" id="RHEA:12721"/>
        <dbReference type="ChEBI" id="CHEBI:15378"/>
        <dbReference type="ChEBI" id="CHEBI:17509"/>
        <dbReference type="ChEBI" id="CHEBI:57443"/>
        <dbReference type="ChEBI" id="CHEBI:57834"/>
        <dbReference type="ChEBI" id="CHEBI:326268"/>
        <dbReference type="EC" id="2.5.1.16"/>
    </reaction>
</comment>
<dbReference type="AlphaFoldDB" id="A0A7C4I2B9"/>
<proteinExistence type="inferred from homology"/>
<comment type="catalytic activity">
    <reaction evidence="5">
        <text>S-adenosyl 3-(methylsulfanyl)propylamine + spermidine = thermospermine + S-methyl-5'-thioadenosine + H(+)</text>
        <dbReference type="Rhea" id="RHEA:30515"/>
        <dbReference type="ChEBI" id="CHEBI:15378"/>
        <dbReference type="ChEBI" id="CHEBI:17509"/>
        <dbReference type="ChEBI" id="CHEBI:57443"/>
        <dbReference type="ChEBI" id="CHEBI:57834"/>
        <dbReference type="ChEBI" id="CHEBI:59903"/>
        <dbReference type="EC" id="2.5.1.79"/>
    </reaction>
</comment>
<comment type="function">
    <text evidence="6">Catalyzes the irreversible transfer of a propylamine group from the amino donor S-adenosylmethioninamine (decarboxy-AdoMet) to putrescine (1,4-diaminobutane) to yield spermidine.</text>
</comment>
<dbReference type="GO" id="GO:0010487">
    <property type="term" value="F:thermospermine synthase activity"/>
    <property type="evidence" value="ECO:0007669"/>
    <property type="project" value="UniProtKB-EC"/>
</dbReference>
<keyword evidence="3 6" id="KW-0808">Transferase</keyword>
<dbReference type="FunFam" id="3.40.50.150:FF:000088">
    <property type="entry name" value="Polyamine aminopropyltransferase"/>
    <property type="match status" value="1"/>
</dbReference>
<organism evidence="10">
    <name type="scientific">Caldiarchaeum subterraneum</name>
    <dbReference type="NCBI Taxonomy" id="311458"/>
    <lineage>
        <taxon>Archaea</taxon>
        <taxon>Nitrososphaerota</taxon>
        <taxon>Candidatus Caldarchaeales</taxon>
        <taxon>Candidatus Caldarchaeaceae</taxon>
        <taxon>Candidatus Caldarchaeum</taxon>
    </lineage>
</organism>
<feature type="active site" description="Proton acceptor" evidence="6 7">
    <location>
        <position position="160"/>
    </location>
</feature>
<dbReference type="Gene3D" id="2.30.140.10">
    <property type="entry name" value="Spermidine synthase, tetramerisation domain"/>
    <property type="match status" value="1"/>
</dbReference>
<feature type="binding site" evidence="6">
    <location>
        <position position="169"/>
    </location>
    <ligand>
        <name>S-methyl-5'-thioadenosine</name>
        <dbReference type="ChEBI" id="CHEBI:17509"/>
    </ligand>
</feature>
<dbReference type="InterPro" id="IPR029063">
    <property type="entry name" value="SAM-dependent_MTases_sf"/>
</dbReference>
<dbReference type="InterPro" id="IPR030373">
    <property type="entry name" value="PABS_CS"/>
</dbReference>
<reference evidence="10" key="1">
    <citation type="journal article" date="2020" name="mSystems">
        <title>Genome- and Community-Level Interaction Insights into Carbon Utilization and Element Cycling Functions of Hydrothermarchaeota in Hydrothermal Sediment.</title>
        <authorList>
            <person name="Zhou Z."/>
            <person name="Liu Y."/>
            <person name="Xu W."/>
            <person name="Pan J."/>
            <person name="Luo Z.H."/>
            <person name="Li M."/>
        </authorList>
    </citation>
    <scope>NUCLEOTIDE SEQUENCE [LARGE SCALE GENOMIC DNA]</scope>
    <source>
        <strain evidence="10">SpSt-613</strain>
        <strain evidence="9">SpSt-669</strain>
    </source>
</reference>
<feature type="domain" description="PABS" evidence="8">
    <location>
        <begin position="5"/>
        <end position="241"/>
    </location>
</feature>
<name>A0A7C4I2B9_CALS0</name>
<dbReference type="SUPFAM" id="SSF53335">
    <property type="entry name" value="S-adenosyl-L-methionine-dependent methyltransferases"/>
    <property type="match status" value="1"/>
</dbReference>
<dbReference type="GO" id="GO:0008295">
    <property type="term" value="P:spermidine biosynthetic process"/>
    <property type="evidence" value="ECO:0007669"/>
    <property type="project" value="UniProtKB-UniRule"/>
</dbReference>
<dbReference type="GO" id="GO:0004766">
    <property type="term" value="F:spermidine synthase activity"/>
    <property type="evidence" value="ECO:0007669"/>
    <property type="project" value="UniProtKB-UniRule"/>
</dbReference>
<evidence type="ECO:0000313" key="10">
    <source>
        <dbReference type="EMBL" id="HGN90549.1"/>
    </source>
</evidence>
<dbReference type="PANTHER" id="PTHR43317">
    <property type="entry name" value="THERMOSPERMINE SYNTHASE ACAULIS5"/>
    <property type="match status" value="1"/>
</dbReference>
<gene>
    <name evidence="6" type="primary">speE</name>
    <name evidence="10" type="ORF">ENT82_05415</name>
    <name evidence="9" type="ORF">ENU43_05655</name>
</gene>
<dbReference type="Pfam" id="PF17284">
    <property type="entry name" value="Spermine_synt_N"/>
    <property type="match status" value="1"/>
</dbReference>
<feature type="binding site" evidence="6">
    <location>
        <position position="89"/>
    </location>
    <ligand>
        <name>spermidine</name>
        <dbReference type="ChEBI" id="CHEBI:57834"/>
    </ligand>
</feature>
<dbReference type="UniPathway" id="UPA00248">
    <property type="reaction ID" value="UER00314"/>
</dbReference>
<feature type="binding site" evidence="6">
    <location>
        <position position="34"/>
    </location>
    <ligand>
        <name>S-methyl-5'-thioadenosine</name>
        <dbReference type="ChEBI" id="CHEBI:17509"/>
    </ligand>
</feature>
<comment type="subunit">
    <text evidence="6">Homodimer or homotetramer.</text>
</comment>
<dbReference type="PANTHER" id="PTHR43317:SF1">
    <property type="entry name" value="THERMOSPERMINE SYNTHASE ACAULIS5"/>
    <property type="match status" value="1"/>
</dbReference>
<evidence type="ECO:0000256" key="5">
    <source>
        <dbReference type="ARBA" id="ARBA00048874"/>
    </source>
</evidence>
<dbReference type="EC" id="2.5.1.16" evidence="6"/>
<evidence type="ECO:0000313" key="9">
    <source>
        <dbReference type="EMBL" id="HGL41130.1"/>
    </source>
</evidence>
<sequence length="303" mass="34250">MDKPSNWYTEQISESVLESYKVVRHIYSGKTRYQKVEILETEPFGRCLLLDGKMQSSLLDEHIYHETLVHPAMCLNGAPKRVVIIGGGEGATLREVLRWRTVEEAYMIDLDREVVELCQKHLPSLSAGAFNDSRLRLFFEDGRAWVAEKLKDSVDVFIIDVTDPLEQGPSYQLYTTEFYQLLLSKLSENGVIATQATSPTHTPLAYQSIKKTMQTIFPHVSELAAYVVSFSSVWGFLYGSKEAGFASLGRGEVDERLRMAEVKGLRFYSGATHEALKELTKHYVTLKGVEGRVIRDSEPLFVA</sequence>
<keyword evidence="2" id="KW-0963">Cytoplasm</keyword>
<accession>A0A7C4I2B9</accession>
<keyword evidence="6" id="KW-0745">Spermidine biosynthesis</keyword>
<feature type="binding site" evidence="6">
    <location>
        <position position="109"/>
    </location>
    <ligand>
        <name>S-methyl-5'-thioadenosine</name>
        <dbReference type="ChEBI" id="CHEBI:17509"/>
    </ligand>
</feature>
<dbReference type="PROSITE" id="PS51006">
    <property type="entry name" value="PABS_2"/>
    <property type="match status" value="1"/>
</dbReference>
<feature type="binding site" evidence="6">
    <location>
        <begin position="141"/>
        <end position="142"/>
    </location>
    <ligand>
        <name>S-methyl-5'-thioadenosine</name>
        <dbReference type="ChEBI" id="CHEBI:17509"/>
    </ligand>
</feature>
<protein>
    <recommendedName>
        <fullName evidence="6">Polyamine aminopropyltransferase</fullName>
    </recommendedName>
    <alternativeName>
        <fullName evidence="6">Putrescine aminopropyltransferase</fullName>
        <shortName evidence="6">PAPT</shortName>
    </alternativeName>
    <alternativeName>
        <fullName evidence="6">Spermidine synthase</fullName>
        <shortName evidence="6">SPDS</shortName>
        <shortName evidence="6">SPDSY</shortName>
        <ecNumber evidence="6">2.5.1.16</ecNumber>
    </alternativeName>
</protein>
<evidence type="ECO:0000256" key="3">
    <source>
        <dbReference type="ARBA" id="ARBA00022679"/>
    </source>
</evidence>
<keyword evidence="4 6" id="KW-0620">Polyamine biosynthesis</keyword>
<evidence type="ECO:0000256" key="1">
    <source>
        <dbReference type="ARBA" id="ARBA00007867"/>
    </source>
</evidence>
<evidence type="ECO:0000256" key="2">
    <source>
        <dbReference type="ARBA" id="ARBA00022490"/>
    </source>
</evidence>
<dbReference type="Gene3D" id="3.40.50.150">
    <property type="entry name" value="Vaccinia Virus protein VP39"/>
    <property type="match status" value="1"/>
</dbReference>
<dbReference type="NCBIfam" id="NF002010">
    <property type="entry name" value="PRK00811.1"/>
    <property type="match status" value="1"/>
</dbReference>
<evidence type="ECO:0000256" key="6">
    <source>
        <dbReference type="HAMAP-Rule" id="MF_00198"/>
    </source>
</evidence>
<dbReference type="CDD" id="cd02440">
    <property type="entry name" value="AdoMet_MTases"/>
    <property type="match status" value="1"/>
</dbReference>
<dbReference type="EMBL" id="DTCM01000073">
    <property type="protein sequence ID" value="HGL41130.1"/>
    <property type="molecule type" value="Genomic_DNA"/>
</dbReference>
<dbReference type="HAMAP" id="MF_00198">
    <property type="entry name" value="Spermidine_synth"/>
    <property type="match status" value="1"/>
</dbReference>
<dbReference type="InterPro" id="IPR037163">
    <property type="entry name" value="Spermidine_synt_N_sf"/>
</dbReference>
<evidence type="ECO:0000256" key="4">
    <source>
        <dbReference type="ARBA" id="ARBA00023115"/>
    </source>
</evidence>
<feature type="binding site" evidence="6">
    <location>
        <position position="65"/>
    </location>
    <ligand>
        <name>spermidine</name>
        <dbReference type="ChEBI" id="CHEBI:57834"/>
    </ligand>
</feature>
<evidence type="ECO:0000259" key="8">
    <source>
        <dbReference type="PROSITE" id="PS51006"/>
    </source>
</evidence>
<dbReference type="InterPro" id="IPR035246">
    <property type="entry name" value="Spermidine_synt_N"/>
</dbReference>
<comment type="caution">
    <text evidence="6">Lacks conserved residue(s) required for the propagation of feature annotation.</text>
</comment>
<dbReference type="InterPro" id="IPR001045">
    <property type="entry name" value="Spermi_synthase"/>
</dbReference>
<dbReference type="PROSITE" id="PS01330">
    <property type="entry name" value="PABS_1"/>
    <property type="match status" value="1"/>
</dbReference>
<comment type="similarity">
    <text evidence="1 6">Belongs to the spermidine/spermine synthase family.</text>
</comment>
<comment type="caution">
    <text evidence="10">The sequence shown here is derived from an EMBL/GenBank/DDBJ whole genome shotgun (WGS) entry which is preliminary data.</text>
</comment>
<dbReference type="Pfam" id="PF01564">
    <property type="entry name" value="Spermine_synth"/>
    <property type="match status" value="1"/>
</dbReference>
<dbReference type="EMBL" id="DTAD01000059">
    <property type="protein sequence ID" value="HGN90549.1"/>
    <property type="molecule type" value="Genomic_DNA"/>
</dbReference>
<evidence type="ECO:0000256" key="7">
    <source>
        <dbReference type="PROSITE-ProRule" id="PRU00354"/>
    </source>
</evidence>
<dbReference type="InterPro" id="IPR030374">
    <property type="entry name" value="PABS"/>
</dbReference>